<dbReference type="Pfam" id="PF00857">
    <property type="entry name" value="Isochorismatase"/>
    <property type="match status" value="1"/>
</dbReference>
<dbReference type="Proteomes" id="UP001041814">
    <property type="component" value="Unassembled WGS sequence"/>
</dbReference>
<evidence type="ECO:0000313" key="4">
    <source>
        <dbReference type="Proteomes" id="UP001041814"/>
    </source>
</evidence>
<dbReference type="InterPro" id="IPR000868">
    <property type="entry name" value="Isochorismatase-like_dom"/>
</dbReference>
<dbReference type="PANTHER" id="PTHR43540">
    <property type="entry name" value="PEROXYUREIDOACRYLATE/UREIDOACRYLATE AMIDOHYDROLASE-RELATED"/>
    <property type="match status" value="1"/>
</dbReference>
<comment type="caution">
    <text evidence="3">The sequence shown here is derived from an EMBL/GenBank/DDBJ whole genome shotgun (WGS) entry which is preliminary data.</text>
</comment>
<reference evidence="3" key="2">
    <citation type="journal article" date="2020" name="Microorganisms">
        <title>Osmotic Adaptation and Compatible Solute Biosynthesis of Phototrophic Bacteria as Revealed from Genome Analyses.</title>
        <authorList>
            <person name="Imhoff J.F."/>
            <person name="Rahn T."/>
            <person name="Kunzel S."/>
            <person name="Keller A."/>
            <person name="Neulinger S.C."/>
        </authorList>
    </citation>
    <scope>NUCLEOTIDE SEQUENCE</scope>
    <source>
        <strain evidence="3">IM 151</strain>
    </source>
</reference>
<evidence type="ECO:0000259" key="2">
    <source>
        <dbReference type="Pfam" id="PF00857"/>
    </source>
</evidence>
<feature type="domain" description="Isochorismatase-like" evidence="2">
    <location>
        <begin position="22"/>
        <end position="159"/>
    </location>
</feature>
<evidence type="ECO:0000313" key="3">
    <source>
        <dbReference type="EMBL" id="MBK1714238.1"/>
    </source>
</evidence>
<accession>A0ABS1DWY3</accession>
<dbReference type="EMBL" id="NRRU01000060">
    <property type="protein sequence ID" value="MBK1714238.1"/>
    <property type="molecule type" value="Genomic_DNA"/>
</dbReference>
<dbReference type="InterPro" id="IPR050272">
    <property type="entry name" value="Isochorismatase-like_hydrls"/>
</dbReference>
<name>A0ABS1DWY3_RUBGE</name>
<proteinExistence type="predicted"/>
<gene>
    <name evidence="3" type="ORF">CKO43_15800</name>
</gene>
<dbReference type="InterPro" id="IPR036380">
    <property type="entry name" value="Isochorismatase-like_sf"/>
</dbReference>
<reference evidence="3" key="1">
    <citation type="submission" date="2017-08" db="EMBL/GenBank/DDBJ databases">
        <authorList>
            <person name="Imhoff J.F."/>
            <person name="Rahn T."/>
            <person name="Kuenzel S."/>
            <person name="Neulinger S.C."/>
        </authorList>
    </citation>
    <scope>NUCLEOTIDE SEQUENCE</scope>
    <source>
        <strain evidence="3">IM 151</strain>
    </source>
</reference>
<sequence>MPAARTLRRTAMATVREGRQSILMVVDVQVGVMHEAWDAARVVRQVARTVERARAAGVPVVWVQHGSDELAPGSAAWQWVPELLPAPGETLIPKRYNSAFEGTALEAELARLGASHIVLAGAMTNFCIRATAYGALERGYDLTLVNDAHTTASLTLDDGGTVDAAAVVRELNVVLPWLQYPGRRSATAAAEAVEFVFPGA</sequence>
<dbReference type="SUPFAM" id="SSF52499">
    <property type="entry name" value="Isochorismatase-like hydrolases"/>
    <property type="match status" value="1"/>
</dbReference>
<evidence type="ECO:0000256" key="1">
    <source>
        <dbReference type="ARBA" id="ARBA00022801"/>
    </source>
</evidence>
<dbReference type="Gene3D" id="3.40.50.850">
    <property type="entry name" value="Isochorismatase-like"/>
    <property type="match status" value="1"/>
</dbReference>
<keyword evidence="1" id="KW-0378">Hydrolase</keyword>
<protein>
    <recommendedName>
        <fullName evidence="2">Isochorismatase-like domain-containing protein</fullName>
    </recommendedName>
</protein>
<organism evidence="3 4">
    <name type="scientific">Rubrivivax gelatinosus</name>
    <name type="common">Rhodocyclus gelatinosus</name>
    <name type="synonym">Rhodopseudomonas gelatinosa</name>
    <dbReference type="NCBI Taxonomy" id="28068"/>
    <lineage>
        <taxon>Bacteria</taxon>
        <taxon>Pseudomonadati</taxon>
        <taxon>Pseudomonadota</taxon>
        <taxon>Betaproteobacteria</taxon>
        <taxon>Burkholderiales</taxon>
        <taxon>Sphaerotilaceae</taxon>
        <taxon>Rubrivivax</taxon>
    </lineage>
</organism>
<keyword evidence="4" id="KW-1185">Reference proteome</keyword>